<gene>
    <name evidence="2" type="ORF">UPYG_G00245190</name>
</gene>
<dbReference type="PANTHER" id="PTHR21472:SF15">
    <property type="entry name" value="ENDONUCLEASE DOMAIN-CONTAINING 1 PROTEIN-RELATED"/>
    <property type="match status" value="1"/>
</dbReference>
<keyword evidence="3" id="KW-1185">Reference proteome</keyword>
<organism evidence="2 3">
    <name type="scientific">Umbra pygmaea</name>
    <name type="common">Eastern mudminnow</name>
    <dbReference type="NCBI Taxonomy" id="75934"/>
    <lineage>
        <taxon>Eukaryota</taxon>
        <taxon>Metazoa</taxon>
        <taxon>Chordata</taxon>
        <taxon>Craniata</taxon>
        <taxon>Vertebrata</taxon>
        <taxon>Euteleostomi</taxon>
        <taxon>Actinopterygii</taxon>
        <taxon>Neopterygii</taxon>
        <taxon>Teleostei</taxon>
        <taxon>Protacanthopterygii</taxon>
        <taxon>Esociformes</taxon>
        <taxon>Umbridae</taxon>
        <taxon>Umbra</taxon>
    </lineage>
</organism>
<feature type="chain" id="PRO_5044782406" evidence="1">
    <location>
        <begin position="23"/>
        <end position="146"/>
    </location>
</feature>
<accession>A0ABD0X0C8</accession>
<dbReference type="EMBL" id="JAGEUA010000007">
    <property type="protein sequence ID" value="KAL0970656.1"/>
    <property type="molecule type" value="Genomic_DNA"/>
</dbReference>
<dbReference type="InterPro" id="IPR039015">
    <property type="entry name" value="ENDOD1"/>
</dbReference>
<dbReference type="PANTHER" id="PTHR21472">
    <property type="entry name" value="ENDONUCLEASE DOMAIN-CONTAINING 1 PROTEIN ENDOD1"/>
    <property type="match status" value="1"/>
</dbReference>
<evidence type="ECO:0000256" key="1">
    <source>
        <dbReference type="SAM" id="SignalP"/>
    </source>
</evidence>
<sequence length="146" mass="16352">MMGVLKILSAVLLLSLLPPGLPHVVESFSKNKDCEKFFLDGITPTIPGVLVNGIVQDQNRFKPICQMFNNVYRFATLYDTTNKIPVFSAYTYNGIDGDGIKRPAWKIEPQLDQQVDDGNMALATPGVVYPNQAVKEDYWGQRTQKN</sequence>
<dbReference type="InterPro" id="IPR044925">
    <property type="entry name" value="His-Me_finger_sf"/>
</dbReference>
<dbReference type="AlphaFoldDB" id="A0ABD0X0C8"/>
<evidence type="ECO:0000313" key="3">
    <source>
        <dbReference type="Proteomes" id="UP001557470"/>
    </source>
</evidence>
<name>A0ABD0X0C8_UMBPY</name>
<dbReference type="Proteomes" id="UP001557470">
    <property type="component" value="Unassembled WGS sequence"/>
</dbReference>
<evidence type="ECO:0000313" key="2">
    <source>
        <dbReference type="EMBL" id="KAL0970656.1"/>
    </source>
</evidence>
<protein>
    <submittedName>
        <fullName evidence="2">Uncharacterized protein</fullName>
    </submittedName>
</protein>
<feature type="signal peptide" evidence="1">
    <location>
        <begin position="1"/>
        <end position="22"/>
    </location>
</feature>
<proteinExistence type="predicted"/>
<dbReference type="InterPro" id="IPR044929">
    <property type="entry name" value="DNA/RNA_non-sp_Endonuclease_sf"/>
</dbReference>
<keyword evidence="1" id="KW-0732">Signal</keyword>
<comment type="caution">
    <text evidence="2">The sequence shown here is derived from an EMBL/GenBank/DDBJ whole genome shotgun (WGS) entry which is preliminary data.</text>
</comment>
<dbReference type="Gene3D" id="3.40.570.10">
    <property type="entry name" value="Extracellular Endonuclease, subunit A"/>
    <property type="match status" value="1"/>
</dbReference>
<reference evidence="2 3" key="1">
    <citation type="submission" date="2024-06" db="EMBL/GenBank/DDBJ databases">
        <authorList>
            <person name="Pan Q."/>
            <person name="Wen M."/>
            <person name="Jouanno E."/>
            <person name="Zahm M."/>
            <person name="Klopp C."/>
            <person name="Cabau C."/>
            <person name="Louis A."/>
            <person name="Berthelot C."/>
            <person name="Parey E."/>
            <person name="Roest Crollius H."/>
            <person name="Montfort J."/>
            <person name="Robinson-Rechavi M."/>
            <person name="Bouchez O."/>
            <person name="Lampietro C."/>
            <person name="Lopez Roques C."/>
            <person name="Donnadieu C."/>
            <person name="Postlethwait J."/>
            <person name="Bobe J."/>
            <person name="Verreycken H."/>
            <person name="Guiguen Y."/>
        </authorList>
    </citation>
    <scope>NUCLEOTIDE SEQUENCE [LARGE SCALE GENOMIC DNA]</scope>
    <source>
        <strain evidence="2">Up_M1</strain>
        <tissue evidence="2">Testis</tissue>
    </source>
</reference>
<dbReference type="SUPFAM" id="SSF54060">
    <property type="entry name" value="His-Me finger endonucleases"/>
    <property type="match status" value="1"/>
</dbReference>